<accession>A0A3M7T4L0</accession>
<dbReference type="AlphaFoldDB" id="A0A3M7T4L0"/>
<sequence>MNLIKYSMRDFLMLLRDIDNENIKNQVKTFFFYSKKKSYQRLFLFLLKYTGCQKKETSCSSLIYNISEFLSAPDPLNFRCNEIVAKNMRN</sequence>
<gene>
    <name evidence="1" type="ORF">BpHYR1_016486</name>
</gene>
<protein>
    <submittedName>
        <fullName evidence="1">Uncharacterized protein</fullName>
    </submittedName>
</protein>
<proteinExistence type="predicted"/>
<dbReference type="EMBL" id="REGN01000296">
    <property type="protein sequence ID" value="RNA42931.1"/>
    <property type="molecule type" value="Genomic_DNA"/>
</dbReference>
<reference evidence="1 2" key="1">
    <citation type="journal article" date="2018" name="Sci. Rep.">
        <title>Genomic signatures of local adaptation to the degree of environmental predictability in rotifers.</title>
        <authorList>
            <person name="Franch-Gras L."/>
            <person name="Hahn C."/>
            <person name="Garcia-Roger E.M."/>
            <person name="Carmona M.J."/>
            <person name="Serra M."/>
            <person name="Gomez A."/>
        </authorList>
    </citation>
    <scope>NUCLEOTIDE SEQUENCE [LARGE SCALE GENOMIC DNA]</scope>
    <source>
        <strain evidence="1">HYR1</strain>
    </source>
</reference>
<dbReference type="Proteomes" id="UP000276133">
    <property type="component" value="Unassembled WGS sequence"/>
</dbReference>
<comment type="caution">
    <text evidence="1">The sequence shown here is derived from an EMBL/GenBank/DDBJ whole genome shotgun (WGS) entry which is preliminary data.</text>
</comment>
<organism evidence="1 2">
    <name type="scientific">Brachionus plicatilis</name>
    <name type="common">Marine rotifer</name>
    <name type="synonym">Brachionus muelleri</name>
    <dbReference type="NCBI Taxonomy" id="10195"/>
    <lineage>
        <taxon>Eukaryota</taxon>
        <taxon>Metazoa</taxon>
        <taxon>Spiralia</taxon>
        <taxon>Gnathifera</taxon>
        <taxon>Rotifera</taxon>
        <taxon>Eurotatoria</taxon>
        <taxon>Monogononta</taxon>
        <taxon>Pseudotrocha</taxon>
        <taxon>Ploima</taxon>
        <taxon>Brachionidae</taxon>
        <taxon>Brachionus</taxon>
    </lineage>
</organism>
<evidence type="ECO:0000313" key="2">
    <source>
        <dbReference type="Proteomes" id="UP000276133"/>
    </source>
</evidence>
<keyword evidence="2" id="KW-1185">Reference proteome</keyword>
<evidence type="ECO:0000313" key="1">
    <source>
        <dbReference type="EMBL" id="RNA42931.1"/>
    </source>
</evidence>
<name>A0A3M7T4L0_BRAPC</name>